<reference evidence="2" key="1">
    <citation type="submission" date="2018-07" db="EMBL/GenBank/DDBJ databases">
        <title>Streptacidiphilus bronchialis DSM 106435 chromosome.</title>
        <authorList>
            <person name="Batra D."/>
            <person name="Gulvik C.A."/>
        </authorList>
    </citation>
    <scope>NUCLEOTIDE SEQUENCE [LARGE SCALE GENOMIC DNA]</scope>
    <source>
        <strain evidence="2">DSM 106435</strain>
    </source>
</reference>
<accession>A0A345T6T7</accession>
<dbReference type="Proteomes" id="UP000249340">
    <property type="component" value="Chromosome"/>
</dbReference>
<protein>
    <recommendedName>
        <fullName evidence="3">SalK</fullName>
    </recommendedName>
</protein>
<keyword evidence="2" id="KW-1185">Reference proteome</keyword>
<evidence type="ECO:0000313" key="2">
    <source>
        <dbReference type="Proteomes" id="UP000249340"/>
    </source>
</evidence>
<dbReference type="KEGG" id="stri:C7M71_026970"/>
<dbReference type="InterPro" id="IPR054058">
    <property type="entry name" value="HTH_67"/>
</dbReference>
<evidence type="ECO:0008006" key="3">
    <source>
        <dbReference type="Google" id="ProtNLM"/>
    </source>
</evidence>
<proteinExistence type="predicted"/>
<sequence>MRDALDPYQVTVVLAPQAHPSFHPYGITHPWAVYFAGRAAPLGAVPASVVDAVFYHFKPALIARFVPAVWDQAGPEKVLAARLAGVDAALRALLPVPIDSPAIAEAAELAVEAAAACTAAGRPLGAANAALPLPDEPHLRLWQALTTLREWRGDGHSAALLHSGLDAVEALVAITAEGREVRSILQQQRGWSDADWEAAEGRLLARGLLDRDGALTAAGLAVRRDIEDLTDRLALVPWQALGTDRSLRLHHLVRPLSAHLADAMHLPGPRPQENPLA</sequence>
<dbReference type="Pfam" id="PF21863">
    <property type="entry name" value="HTH_67"/>
    <property type="match status" value="1"/>
</dbReference>
<name>A0A345T6T7_9ACTN</name>
<evidence type="ECO:0000313" key="1">
    <source>
        <dbReference type="EMBL" id="AXI81692.1"/>
    </source>
</evidence>
<organism evidence="1 2">
    <name type="scientific">Peterkaempfera bronchialis</name>
    <dbReference type="NCBI Taxonomy" id="2126346"/>
    <lineage>
        <taxon>Bacteria</taxon>
        <taxon>Bacillati</taxon>
        <taxon>Actinomycetota</taxon>
        <taxon>Actinomycetes</taxon>
        <taxon>Kitasatosporales</taxon>
        <taxon>Streptomycetaceae</taxon>
        <taxon>Peterkaempfera</taxon>
    </lineage>
</organism>
<dbReference type="OrthoDB" id="157052at2"/>
<dbReference type="AlphaFoldDB" id="A0A345T6T7"/>
<gene>
    <name evidence="1" type="ORF">C7M71_026970</name>
</gene>
<dbReference type="EMBL" id="CP031264">
    <property type="protein sequence ID" value="AXI81692.1"/>
    <property type="molecule type" value="Genomic_DNA"/>
</dbReference>
<dbReference type="NCBIfam" id="NF047719">
    <property type="entry name" value="SCO6745_fam_HTH"/>
    <property type="match status" value="1"/>
</dbReference>